<dbReference type="InterPro" id="IPR013815">
    <property type="entry name" value="ATP_grasp_subdomain_1"/>
</dbReference>
<evidence type="ECO:0000256" key="1">
    <source>
        <dbReference type="PROSITE-ProRule" id="PRU00409"/>
    </source>
</evidence>
<dbReference type="InterPro" id="IPR036291">
    <property type="entry name" value="NAD(P)-bd_dom_sf"/>
</dbReference>
<keyword evidence="1" id="KW-0067">ATP-binding</keyword>
<proteinExistence type="predicted"/>
<organism evidence="3 4">
    <name type="scientific">Ktedonobacter robiniae</name>
    <dbReference type="NCBI Taxonomy" id="2778365"/>
    <lineage>
        <taxon>Bacteria</taxon>
        <taxon>Bacillati</taxon>
        <taxon>Chloroflexota</taxon>
        <taxon>Ktedonobacteria</taxon>
        <taxon>Ktedonobacterales</taxon>
        <taxon>Ktedonobacteraceae</taxon>
        <taxon>Ktedonobacter</taxon>
    </lineage>
</organism>
<reference evidence="3 4" key="1">
    <citation type="journal article" date="2021" name="Int. J. Syst. Evol. Microbiol.">
        <title>Reticulibacter mediterranei gen. nov., sp. nov., within the new family Reticulibacteraceae fam. nov., and Ktedonospora formicarum gen. nov., sp. nov., Ktedonobacter robiniae sp. nov., Dictyobacter formicarum sp. nov. and Dictyobacter arantiisoli sp. nov., belonging to the class Ktedonobacteria.</title>
        <authorList>
            <person name="Yabe S."/>
            <person name="Zheng Y."/>
            <person name="Wang C.M."/>
            <person name="Sakai Y."/>
            <person name="Abe K."/>
            <person name="Yokota A."/>
            <person name="Donadio S."/>
            <person name="Cavaletti L."/>
            <person name="Monciardini P."/>
        </authorList>
    </citation>
    <scope>NUCLEOTIDE SEQUENCE [LARGE SCALE GENOMIC DNA]</scope>
    <source>
        <strain evidence="3 4">SOSP1-30</strain>
    </source>
</reference>
<dbReference type="SUPFAM" id="SSF52210">
    <property type="entry name" value="Succinyl-CoA synthetase domains"/>
    <property type="match status" value="2"/>
</dbReference>
<dbReference type="Gene3D" id="3.40.50.261">
    <property type="entry name" value="Succinyl-CoA synthetase domains"/>
    <property type="match status" value="2"/>
</dbReference>
<dbReference type="Gene3D" id="3.40.50.720">
    <property type="entry name" value="NAD(P)-binding Rossmann-like Domain"/>
    <property type="match status" value="1"/>
</dbReference>
<dbReference type="Pfam" id="PF19045">
    <property type="entry name" value="Ligase_CoA_2"/>
    <property type="match status" value="1"/>
</dbReference>
<feature type="domain" description="ATP-grasp" evidence="2">
    <location>
        <begin position="505"/>
        <end position="541"/>
    </location>
</feature>
<keyword evidence="1" id="KW-0547">Nucleotide-binding</keyword>
<dbReference type="Proteomes" id="UP000654345">
    <property type="component" value="Unassembled WGS sequence"/>
</dbReference>
<dbReference type="Pfam" id="PF13380">
    <property type="entry name" value="CoA_binding_2"/>
    <property type="match status" value="1"/>
</dbReference>
<accession>A0ABQ3UFV5</accession>
<keyword evidence="4" id="KW-1185">Reference proteome</keyword>
<dbReference type="PROSITE" id="PS50975">
    <property type="entry name" value="ATP_GRASP"/>
    <property type="match status" value="1"/>
</dbReference>
<dbReference type="PANTHER" id="PTHR42793:SF4">
    <property type="entry name" value="BLL6376 PROTEIN"/>
    <property type="match status" value="1"/>
</dbReference>
<comment type="caution">
    <text evidence="3">The sequence shown here is derived from an EMBL/GenBank/DDBJ whole genome shotgun (WGS) entry which is preliminary data.</text>
</comment>
<dbReference type="PANTHER" id="PTHR42793">
    <property type="entry name" value="COA BINDING DOMAIN CONTAINING PROTEIN"/>
    <property type="match status" value="1"/>
</dbReference>
<dbReference type="InterPro" id="IPR003781">
    <property type="entry name" value="CoA-bd"/>
</dbReference>
<dbReference type="SUPFAM" id="SSF51735">
    <property type="entry name" value="NAD(P)-binding Rossmann-fold domains"/>
    <property type="match status" value="1"/>
</dbReference>
<dbReference type="Gene3D" id="3.30.470.20">
    <property type="entry name" value="ATP-grasp fold, B domain"/>
    <property type="match status" value="1"/>
</dbReference>
<dbReference type="InterPro" id="IPR011761">
    <property type="entry name" value="ATP-grasp"/>
</dbReference>
<dbReference type="EMBL" id="BNJG01000001">
    <property type="protein sequence ID" value="GHO51608.1"/>
    <property type="molecule type" value="Genomic_DNA"/>
</dbReference>
<dbReference type="Gene3D" id="3.30.1490.20">
    <property type="entry name" value="ATP-grasp fold, A domain"/>
    <property type="match status" value="1"/>
</dbReference>
<dbReference type="InterPro" id="IPR043938">
    <property type="entry name" value="Ligase_CoA_dom"/>
</dbReference>
<evidence type="ECO:0000313" key="3">
    <source>
        <dbReference type="EMBL" id="GHO51608.1"/>
    </source>
</evidence>
<dbReference type="InterPro" id="IPR016102">
    <property type="entry name" value="Succinyl-CoA_synth-like"/>
</dbReference>
<gene>
    <name evidence="3" type="ORF">KSB_00830</name>
</gene>
<dbReference type="SUPFAM" id="SSF56059">
    <property type="entry name" value="Glutathione synthetase ATP-binding domain-like"/>
    <property type="match status" value="1"/>
</dbReference>
<evidence type="ECO:0000313" key="4">
    <source>
        <dbReference type="Proteomes" id="UP000654345"/>
    </source>
</evidence>
<dbReference type="Pfam" id="PF13607">
    <property type="entry name" value="Succ_CoA_lig"/>
    <property type="match status" value="1"/>
</dbReference>
<name>A0ABQ3UFV5_9CHLR</name>
<protein>
    <submittedName>
        <fullName evidence="3">Acetyl-CoA synthetase</fullName>
    </submittedName>
</protein>
<dbReference type="RefSeq" id="WP_201368603.1">
    <property type="nucleotide sequence ID" value="NZ_BNJG01000001.1"/>
</dbReference>
<dbReference type="InterPro" id="IPR032875">
    <property type="entry name" value="Succ_CoA_lig_flav_dom"/>
</dbReference>
<dbReference type="SMART" id="SM00881">
    <property type="entry name" value="CoA_binding"/>
    <property type="match status" value="1"/>
</dbReference>
<dbReference type="Pfam" id="PF13549">
    <property type="entry name" value="ATP-grasp_5"/>
    <property type="match status" value="1"/>
</dbReference>
<evidence type="ECO:0000259" key="2">
    <source>
        <dbReference type="PROSITE" id="PS50975"/>
    </source>
</evidence>
<sequence>MPERYHISPERLHTFFRPQSIALVGATDNSRWSLCTFENLKRFEFPGPVYLINPFRETAHGERTYKSLRDLPEPVDLAFIMVPTHSVFPTVQEAAAAGTRHFVVLTSGYSEVGAEGARMERELLAFAREHDLVLLGPNGNGFINVTSRVTPYGLPISPPLAAGPVGVVLQSGALASAVLAFAQAHAIGLSLLVSMGNESMISVTDVVDYLLEDESTCSIALFLESIRHPDELRRIAAKARARGKPIVALKIGRSETSARTALSHTGAIVGDDKVNDAIFRQLGIMRVHSLEDLLITAGLAGNIHPLPGRRMGIVTPSGGACDILSDLAQDEGITLPDFAPETLAQLQSILPPFSTPHNPLDVTGYIVVDGTLQSRALEVVVRDPNIDFIFNLVSIEGNRPLDPVALENHVALYQHLAEIVRGSPHPVVLVSNTCLDLTNTARTLVERTGLHFVAGLEHGMRAIGRLLWWAEAHRTSPGESFTQEPIAISSHSAPLRGTWSEARARVLLQQAGIPVVPGRLVTTLDEALQAAQELGFPLALKVQSAEIAHKSDVGGVALNINSEEALRQSYDTMHERVRSTLPRAELEGFLISPMRSAGLELLVGVIRDPLWGLVLSLGLGGIWTEALQDTSVRVLPVNQEEIHSMLNELRGAVLLRGSRGHHAVNLDALSQVIYHISLLAQGLGPELAALEINPLLVDATTIEALDVLLTWQEP</sequence>